<reference evidence="1 2" key="1">
    <citation type="journal article" date="2016" name="PLoS ONE">
        <title>Comparative Genomics Analysis of Streptococcus tigurinus Strains Identifies Genetic Elements Specifically and Uniquely Present in Highly Virulent Strains.</title>
        <authorList>
            <person name="Diene S.M."/>
            <person name="Francois P."/>
            <person name="Zbinden A."/>
            <person name="Entenza J.M."/>
            <person name="Resch G."/>
        </authorList>
    </citation>
    <scope>NUCLEOTIDE SEQUENCE [LARGE SCALE GENOMIC DNA]</scope>
    <source>
        <strain evidence="1 2">AZ_8</strain>
    </source>
</reference>
<gene>
    <name evidence="1" type="ORF">ATE34_08190</name>
</gene>
<dbReference type="AlphaFoldDB" id="A0A1X0WMD7"/>
<name>A0A1X0WMD7_STROR</name>
<evidence type="ECO:0000313" key="2">
    <source>
        <dbReference type="Proteomes" id="UP000192428"/>
    </source>
</evidence>
<sequence length="111" mass="13233">MGLDKSFIEKAFYRPEDRVNRAIFVKPEELIEMSDEDLSYFGEGIFYCLPRSKFVESHKDEIREKYNLSNEMPKINGIYLGTFVKMRAWDRIRKTKPTLKEIINMTKKESI</sequence>
<organism evidence="1 2">
    <name type="scientific">Streptococcus oralis subsp. tigurinus</name>
    <dbReference type="NCBI Taxonomy" id="1077464"/>
    <lineage>
        <taxon>Bacteria</taxon>
        <taxon>Bacillati</taxon>
        <taxon>Bacillota</taxon>
        <taxon>Bacilli</taxon>
        <taxon>Lactobacillales</taxon>
        <taxon>Streptococcaceae</taxon>
        <taxon>Streptococcus</taxon>
    </lineage>
</organism>
<dbReference type="EMBL" id="LNVF01000009">
    <property type="protein sequence ID" value="ORJ27925.1"/>
    <property type="molecule type" value="Genomic_DNA"/>
</dbReference>
<protein>
    <submittedName>
        <fullName evidence="1">Uncharacterized protein</fullName>
    </submittedName>
</protein>
<dbReference type="RefSeq" id="WP_084911686.1">
    <property type="nucleotide sequence ID" value="NZ_LNVF01000009.1"/>
</dbReference>
<evidence type="ECO:0000313" key="1">
    <source>
        <dbReference type="EMBL" id="ORJ27925.1"/>
    </source>
</evidence>
<accession>A0A1X0WMD7</accession>
<proteinExistence type="predicted"/>
<dbReference type="Proteomes" id="UP000192428">
    <property type="component" value="Unassembled WGS sequence"/>
</dbReference>
<comment type="caution">
    <text evidence="1">The sequence shown here is derived from an EMBL/GenBank/DDBJ whole genome shotgun (WGS) entry which is preliminary data.</text>
</comment>